<protein>
    <submittedName>
        <fullName evidence="1">Uncharacterized protein</fullName>
    </submittedName>
</protein>
<evidence type="ECO:0000313" key="2">
    <source>
        <dbReference type="Proteomes" id="UP000622166"/>
    </source>
</evidence>
<evidence type="ECO:0000313" key="1">
    <source>
        <dbReference type="EMBL" id="GGY87597.1"/>
    </source>
</evidence>
<keyword evidence="2" id="KW-1185">Reference proteome</keyword>
<dbReference type="AlphaFoldDB" id="A0A918UC66"/>
<gene>
    <name evidence="1" type="ORF">GCM10010365_01970</name>
</gene>
<dbReference type="EMBL" id="BMVW01000001">
    <property type="protein sequence ID" value="GGY87597.1"/>
    <property type="molecule type" value="Genomic_DNA"/>
</dbReference>
<organism evidence="1 2">
    <name type="scientific">Streptomyces poonensis</name>
    <dbReference type="NCBI Taxonomy" id="68255"/>
    <lineage>
        <taxon>Bacteria</taxon>
        <taxon>Bacillati</taxon>
        <taxon>Actinomycetota</taxon>
        <taxon>Actinomycetes</taxon>
        <taxon>Kitasatosporales</taxon>
        <taxon>Streptomycetaceae</taxon>
        <taxon>Streptomyces</taxon>
    </lineage>
</organism>
<name>A0A918UC66_9ACTN</name>
<reference evidence="1" key="1">
    <citation type="journal article" date="2014" name="Int. J. Syst. Evol. Microbiol.">
        <title>Complete genome sequence of Corynebacterium casei LMG S-19264T (=DSM 44701T), isolated from a smear-ripened cheese.</title>
        <authorList>
            <consortium name="US DOE Joint Genome Institute (JGI-PGF)"/>
            <person name="Walter F."/>
            <person name="Albersmeier A."/>
            <person name="Kalinowski J."/>
            <person name="Ruckert C."/>
        </authorList>
    </citation>
    <scope>NUCLEOTIDE SEQUENCE</scope>
    <source>
        <strain evidence="1">JCM 4815</strain>
    </source>
</reference>
<dbReference type="Proteomes" id="UP000622166">
    <property type="component" value="Unassembled WGS sequence"/>
</dbReference>
<reference evidence="1" key="2">
    <citation type="submission" date="2020-09" db="EMBL/GenBank/DDBJ databases">
        <authorList>
            <person name="Sun Q."/>
            <person name="Ohkuma M."/>
        </authorList>
    </citation>
    <scope>NUCLEOTIDE SEQUENCE</scope>
    <source>
        <strain evidence="1">JCM 4815</strain>
    </source>
</reference>
<comment type="caution">
    <text evidence="1">The sequence shown here is derived from an EMBL/GenBank/DDBJ whole genome shotgun (WGS) entry which is preliminary data.</text>
</comment>
<accession>A0A918UC66</accession>
<sequence>MMFTAILPRAGVCATEPVQVPPLPPGRYRPCSPARACGLLAETLLKERVPESVDAADLP</sequence>
<proteinExistence type="predicted"/>